<gene>
    <name evidence="9" type="ORF">ROLI_002100</name>
</gene>
<dbReference type="Gene3D" id="1.10.760.10">
    <property type="entry name" value="Cytochrome c-like domain"/>
    <property type="match status" value="1"/>
</dbReference>
<dbReference type="PROSITE" id="PS51007">
    <property type="entry name" value="CYTC"/>
    <property type="match status" value="1"/>
</dbReference>
<dbReference type="SUPFAM" id="SSF46626">
    <property type="entry name" value="Cytochrome c"/>
    <property type="match status" value="1"/>
</dbReference>
<dbReference type="PANTHER" id="PTHR11961">
    <property type="entry name" value="CYTOCHROME C"/>
    <property type="match status" value="1"/>
</dbReference>
<keyword evidence="5 6" id="KW-0408">Iron</keyword>
<evidence type="ECO:0000259" key="8">
    <source>
        <dbReference type="PROSITE" id="PS51007"/>
    </source>
</evidence>
<name>A0ABZ2BNW0_9RHOB</name>
<reference evidence="10" key="2">
    <citation type="submission" date="2024-01" db="EMBL/GenBank/DDBJ databases">
        <title>Roseobacter fucihabitans sp. nov., isolated from the brown alga Fucus spiralis.</title>
        <authorList>
            <person name="Hahnke S."/>
            <person name="Berger M."/>
            <person name="Schlingloff A."/>
            <person name="Athale I."/>
            <person name="Neumann-Schaal M."/>
            <person name="Adenaya A."/>
            <person name="Poehlein A."/>
            <person name="Daniel R."/>
            <person name="Pertersen J."/>
            <person name="Brinkhoff T."/>
        </authorList>
    </citation>
    <scope>NUCLEOTIDE SEQUENCE [LARGE SCALE GENOMIC DNA]</scope>
    <source>
        <strain evidence="10">B14</strain>
    </source>
</reference>
<keyword evidence="4" id="KW-0249">Electron transport</keyword>
<dbReference type="RefSeq" id="WP_187428087.1">
    <property type="nucleotide sequence ID" value="NZ_CP143423.1"/>
</dbReference>
<dbReference type="InterPro" id="IPR002327">
    <property type="entry name" value="Cyt_c_1A/1B"/>
</dbReference>
<evidence type="ECO:0000256" key="2">
    <source>
        <dbReference type="ARBA" id="ARBA00022617"/>
    </source>
</evidence>
<keyword evidence="1" id="KW-0813">Transport</keyword>
<evidence type="ECO:0000256" key="7">
    <source>
        <dbReference type="SAM" id="SignalP"/>
    </source>
</evidence>
<sequence>MFHKLSIGLLALTIATPALASGDAASGEKVFRKCKACHAVGEDAKNKVGPALNGIIGAAAGANADFKYSDALMEKAAGGLVWTEEEMTAFLTKPKEYLPKTKMSFAGLRKEDDVADVIAYLATFN</sequence>
<keyword evidence="7" id="KW-0732">Signal</keyword>
<feature type="signal peptide" evidence="7">
    <location>
        <begin position="1"/>
        <end position="20"/>
    </location>
</feature>
<dbReference type="Proteomes" id="UP001318682">
    <property type="component" value="Chromosome"/>
</dbReference>
<keyword evidence="10" id="KW-1185">Reference proteome</keyword>
<evidence type="ECO:0000256" key="6">
    <source>
        <dbReference type="PROSITE-ProRule" id="PRU00433"/>
    </source>
</evidence>
<feature type="chain" id="PRO_5045073620" evidence="7">
    <location>
        <begin position="21"/>
        <end position="125"/>
    </location>
</feature>
<organism evidence="9 10">
    <name type="scientific">Roseobacter fucihabitans</name>
    <dbReference type="NCBI Taxonomy" id="1537242"/>
    <lineage>
        <taxon>Bacteria</taxon>
        <taxon>Pseudomonadati</taxon>
        <taxon>Pseudomonadota</taxon>
        <taxon>Alphaproteobacteria</taxon>
        <taxon>Rhodobacterales</taxon>
        <taxon>Roseobacteraceae</taxon>
        <taxon>Roseobacter</taxon>
    </lineage>
</organism>
<evidence type="ECO:0000313" key="9">
    <source>
        <dbReference type="EMBL" id="WVX47145.1"/>
    </source>
</evidence>
<reference evidence="9 10" key="1">
    <citation type="submission" date="2015-07" db="EMBL/GenBank/DDBJ databases">
        <authorList>
            <person name="Voget S."/>
            <person name="Dogs M."/>
            <person name="Brinkhoff T.H."/>
            <person name="Daniel R."/>
        </authorList>
    </citation>
    <scope>NUCLEOTIDE SEQUENCE [LARGE SCALE GENOMIC DNA]</scope>
    <source>
        <strain evidence="9 10">B14</strain>
    </source>
</reference>
<protein>
    <submittedName>
        <fullName evidence="9">Cytochrome c2</fullName>
    </submittedName>
</protein>
<evidence type="ECO:0000313" key="10">
    <source>
        <dbReference type="Proteomes" id="UP001318682"/>
    </source>
</evidence>
<keyword evidence="2 6" id="KW-0349">Heme</keyword>
<evidence type="ECO:0000256" key="3">
    <source>
        <dbReference type="ARBA" id="ARBA00022723"/>
    </source>
</evidence>
<dbReference type="InterPro" id="IPR036909">
    <property type="entry name" value="Cyt_c-like_dom_sf"/>
</dbReference>
<dbReference type="PRINTS" id="PR00604">
    <property type="entry name" value="CYTCHRMECIAB"/>
</dbReference>
<proteinExistence type="predicted"/>
<keyword evidence="3 6" id="KW-0479">Metal-binding</keyword>
<dbReference type="Pfam" id="PF00034">
    <property type="entry name" value="Cytochrom_C"/>
    <property type="match status" value="1"/>
</dbReference>
<evidence type="ECO:0000256" key="4">
    <source>
        <dbReference type="ARBA" id="ARBA00022982"/>
    </source>
</evidence>
<dbReference type="InterPro" id="IPR009056">
    <property type="entry name" value="Cyt_c-like_dom"/>
</dbReference>
<accession>A0ABZ2BNW0</accession>
<evidence type="ECO:0000256" key="1">
    <source>
        <dbReference type="ARBA" id="ARBA00022448"/>
    </source>
</evidence>
<evidence type="ECO:0000256" key="5">
    <source>
        <dbReference type="ARBA" id="ARBA00023004"/>
    </source>
</evidence>
<feature type="domain" description="Cytochrome c" evidence="8">
    <location>
        <begin position="22"/>
        <end position="125"/>
    </location>
</feature>
<dbReference type="EMBL" id="CP143423">
    <property type="protein sequence ID" value="WVX47145.1"/>
    <property type="molecule type" value="Genomic_DNA"/>
</dbReference>